<evidence type="ECO:0000313" key="3">
    <source>
        <dbReference type="EMBL" id="TRY81014.1"/>
    </source>
</evidence>
<keyword evidence="4" id="KW-1185">Reference proteome</keyword>
<keyword evidence="2" id="KW-1133">Transmembrane helix</keyword>
<gene>
    <name evidence="3" type="ORF">TCAL_15529</name>
</gene>
<accession>A0A553PTN0</accession>
<keyword evidence="2" id="KW-0812">Transmembrane</keyword>
<dbReference type="Proteomes" id="UP000318571">
    <property type="component" value="Chromosome 12"/>
</dbReference>
<evidence type="ECO:0000256" key="2">
    <source>
        <dbReference type="SAM" id="Phobius"/>
    </source>
</evidence>
<dbReference type="AlphaFoldDB" id="A0A553PTN0"/>
<comment type="caution">
    <text evidence="3">The sequence shown here is derived from an EMBL/GenBank/DDBJ whole genome shotgun (WGS) entry which is preliminary data.</text>
</comment>
<protein>
    <submittedName>
        <fullName evidence="3">Uncharacterized protein</fullName>
    </submittedName>
</protein>
<name>A0A553PTN0_TIGCA</name>
<evidence type="ECO:0000256" key="1">
    <source>
        <dbReference type="SAM" id="MobiDB-lite"/>
    </source>
</evidence>
<dbReference type="EMBL" id="VCGU01000001">
    <property type="protein sequence ID" value="TRY81014.1"/>
    <property type="molecule type" value="Genomic_DNA"/>
</dbReference>
<keyword evidence="2" id="KW-0472">Membrane</keyword>
<sequence length="323" mass="36599">MAMKLDTALKLYIALYVLCFALTWFISVPMLIHVSPENECLLFVTPYVRYGSAATCYLMGLAPIFVAVCALVMIVLHIMQLKSLRAFLSKPGPWRSADYERPPHIYWRMVVFHGIVTVIVVTITSILTAGYVDTCQNLYREVKTTIRGRFEVGKWGGSKGTNELYDRFANDHSIERYVNDRTDPWGRSASERSITCRSILTDFEIHYQLKLNRLNDPYNNAYIGPYSENERGLAGIRHTTIRDNLILELCLAGRRGARGGSGGLSPTSGFNPRNSASNQSMNSFQDPNRGYPVNYNDQSMDQEQYDLNEPEGYRTRLGNSSMI</sequence>
<feature type="compositionally biased region" description="Polar residues" evidence="1">
    <location>
        <begin position="266"/>
        <end position="286"/>
    </location>
</feature>
<reference evidence="3 4" key="1">
    <citation type="journal article" date="2018" name="Nat. Ecol. Evol.">
        <title>Genomic signatures of mitonuclear coevolution across populations of Tigriopus californicus.</title>
        <authorList>
            <person name="Barreto F.S."/>
            <person name="Watson E.T."/>
            <person name="Lima T.G."/>
            <person name="Willett C.S."/>
            <person name="Edmands S."/>
            <person name="Li W."/>
            <person name="Burton R.S."/>
        </authorList>
    </citation>
    <scope>NUCLEOTIDE SEQUENCE [LARGE SCALE GENOMIC DNA]</scope>
    <source>
        <strain evidence="3 4">San Diego</strain>
    </source>
</reference>
<evidence type="ECO:0000313" key="4">
    <source>
        <dbReference type="Proteomes" id="UP000318571"/>
    </source>
</evidence>
<proteinExistence type="predicted"/>
<feature type="transmembrane region" description="Helical" evidence="2">
    <location>
        <begin position="105"/>
        <end position="132"/>
    </location>
</feature>
<feature type="region of interest" description="Disordered" evidence="1">
    <location>
        <begin position="258"/>
        <end position="297"/>
    </location>
</feature>
<feature type="transmembrane region" description="Helical" evidence="2">
    <location>
        <begin position="12"/>
        <end position="32"/>
    </location>
</feature>
<organism evidence="3 4">
    <name type="scientific">Tigriopus californicus</name>
    <name type="common">Marine copepod</name>
    <dbReference type="NCBI Taxonomy" id="6832"/>
    <lineage>
        <taxon>Eukaryota</taxon>
        <taxon>Metazoa</taxon>
        <taxon>Ecdysozoa</taxon>
        <taxon>Arthropoda</taxon>
        <taxon>Crustacea</taxon>
        <taxon>Multicrustacea</taxon>
        <taxon>Hexanauplia</taxon>
        <taxon>Copepoda</taxon>
        <taxon>Harpacticoida</taxon>
        <taxon>Harpacticidae</taxon>
        <taxon>Tigriopus</taxon>
    </lineage>
</organism>
<feature type="transmembrane region" description="Helical" evidence="2">
    <location>
        <begin position="52"/>
        <end position="76"/>
    </location>
</feature>